<evidence type="ECO:0000313" key="2">
    <source>
        <dbReference type="Proteomes" id="UP000054805"/>
    </source>
</evidence>
<keyword evidence="2" id="KW-1185">Reference proteome</keyword>
<dbReference type="EMBL" id="JYDS01000026">
    <property type="protein sequence ID" value="KRZ31299.1"/>
    <property type="molecule type" value="Genomic_DNA"/>
</dbReference>
<comment type="caution">
    <text evidence="1">The sequence shown here is derived from an EMBL/GenBank/DDBJ whole genome shotgun (WGS) entry which is preliminary data.</text>
</comment>
<gene>
    <name evidence="1" type="ORF">T4B_5177</name>
</gene>
<name>A0A0V1J8I7_TRIPS</name>
<evidence type="ECO:0000313" key="1">
    <source>
        <dbReference type="EMBL" id="KRZ31299.1"/>
    </source>
</evidence>
<accession>A0A0V1J8I7</accession>
<protein>
    <submittedName>
        <fullName evidence="1">Uncharacterized protein</fullName>
    </submittedName>
</protein>
<organism evidence="1 2">
    <name type="scientific">Trichinella pseudospiralis</name>
    <name type="common">Parasitic roundworm</name>
    <dbReference type="NCBI Taxonomy" id="6337"/>
    <lineage>
        <taxon>Eukaryota</taxon>
        <taxon>Metazoa</taxon>
        <taxon>Ecdysozoa</taxon>
        <taxon>Nematoda</taxon>
        <taxon>Enoplea</taxon>
        <taxon>Dorylaimia</taxon>
        <taxon>Trichinellida</taxon>
        <taxon>Trichinellidae</taxon>
        <taxon>Trichinella</taxon>
    </lineage>
</organism>
<dbReference type="Proteomes" id="UP000054805">
    <property type="component" value="Unassembled WGS sequence"/>
</dbReference>
<reference evidence="1 2" key="1">
    <citation type="submission" date="2015-01" db="EMBL/GenBank/DDBJ databases">
        <title>Evolution of Trichinella species and genotypes.</title>
        <authorList>
            <person name="Korhonen P.K."/>
            <person name="Edoardo P."/>
            <person name="Giuseppe L.R."/>
            <person name="Gasser R.B."/>
        </authorList>
    </citation>
    <scope>NUCLEOTIDE SEQUENCE [LARGE SCALE GENOMIC DNA]</scope>
    <source>
        <strain evidence="1">ISS588</strain>
    </source>
</reference>
<proteinExistence type="predicted"/>
<dbReference type="AlphaFoldDB" id="A0A0V1J8I7"/>
<sequence length="85" mass="10109">MLNFRYTEEGSKNFKRVLYQLKTLKHRLASCPFFVNWMQITVSNNKSVIPWLTNALFIVEIAIAKNFVIKFISFTPTQLTYMWNI</sequence>